<evidence type="ECO:0000313" key="1">
    <source>
        <dbReference type="EMBL" id="MDT8900903.1"/>
    </source>
</evidence>
<accession>A0ABU3NXD4</accession>
<comment type="caution">
    <text evidence="1">The sequence shown here is derived from an EMBL/GenBank/DDBJ whole genome shotgun (WGS) entry which is preliminary data.</text>
</comment>
<keyword evidence="2" id="KW-1185">Reference proteome</keyword>
<proteinExistence type="predicted"/>
<protein>
    <submittedName>
        <fullName evidence="1">Uncharacterized protein</fullName>
    </submittedName>
</protein>
<dbReference type="Proteomes" id="UP001254848">
    <property type="component" value="Unassembled WGS sequence"/>
</dbReference>
<reference evidence="1 2" key="1">
    <citation type="submission" date="2023-07" db="EMBL/GenBank/DDBJ databases">
        <title>The novel representative of Negativicutes class, Anaeroselena agilis gen. nov. sp. nov.</title>
        <authorList>
            <person name="Prokofeva M.I."/>
            <person name="Elcheninov A.G."/>
            <person name="Klyukina A."/>
            <person name="Kublanov I.V."/>
            <person name="Frolov E.N."/>
            <person name="Podosokorskaya O.A."/>
        </authorList>
    </citation>
    <scope>NUCLEOTIDE SEQUENCE [LARGE SCALE GENOMIC DNA]</scope>
    <source>
        <strain evidence="1 2">4137-cl</strain>
    </source>
</reference>
<evidence type="ECO:0000313" key="2">
    <source>
        <dbReference type="Proteomes" id="UP001254848"/>
    </source>
</evidence>
<dbReference type="RefSeq" id="WP_413779435.1">
    <property type="nucleotide sequence ID" value="NZ_JAUOZS010000001.1"/>
</dbReference>
<organism evidence="1 2">
    <name type="scientific">Anaeroselena agilis</name>
    <dbReference type="NCBI Taxonomy" id="3063788"/>
    <lineage>
        <taxon>Bacteria</taxon>
        <taxon>Bacillati</taxon>
        <taxon>Bacillota</taxon>
        <taxon>Negativicutes</taxon>
        <taxon>Acetonemataceae</taxon>
        <taxon>Anaeroselena</taxon>
    </lineage>
</organism>
<sequence>MDYGEIREAYLSLPDNDLYGAYILKTQAVTLQETFESELAQIRHMANDFKVDVDFTQARRSKELAPDKVNEGERLSKQDEQVLQAKRNYNQALLAVELKEAQVRFLEKVYFDCRALLARGEKKIHSDRSE</sequence>
<gene>
    <name evidence="1" type="ORF">Q4T40_06605</name>
</gene>
<name>A0ABU3NXD4_9FIRM</name>
<dbReference type="EMBL" id="JAUOZS010000001">
    <property type="protein sequence ID" value="MDT8900903.1"/>
    <property type="molecule type" value="Genomic_DNA"/>
</dbReference>